<dbReference type="InterPro" id="IPR050093">
    <property type="entry name" value="ABC_SmlMolc_Importer"/>
</dbReference>
<feature type="domain" description="ABC transporter" evidence="11">
    <location>
        <begin position="4"/>
        <end position="236"/>
    </location>
</feature>
<accession>A0A963Z868</accession>
<keyword evidence="7" id="KW-1278">Translocase</keyword>
<keyword evidence="8" id="KW-0408">Iron</keyword>
<evidence type="ECO:0000256" key="5">
    <source>
        <dbReference type="ARBA" id="ARBA00022741"/>
    </source>
</evidence>
<evidence type="ECO:0000256" key="9">
    <source>
        <dbReference type="ARBA" id="ARBA00023065"/>
    </source>
</evidence>
<dbReference type="PROSITE" id="PS00211">
    <property type="entry name" value="ABC_TRANSPORTER_1"/>
    <property type="match status" value="1"/>
</dbReference>
<sequence>MADLHITGLRKAFDNTPILRELTLSVARGNLVAVLGASGSGKTTLLRLICGFERADAGTISIDGAPVCGPGLHLRPEQRHIGYVAQEGALFPHLSVAANITFGLPWRQRRVRSRVAELLALVGLPEAYADRAPYQLSGGEQQRVALARALAPSPALVLLDEPFSALDEALRLETRQAVTRALTKAGATTLLVTHDQSEALSMANAVAALRAGELVQVADPRTLYQQPADAELAKFLGKAVMVPGQAMGDCAITPFGKLPLAGSPETGPVQILIRPEQICLVPSGEGYQVSVRTVTFHGSFCRVTLQATENSIPIEALVPGHSAPILGTIVAVRVEGTVMAYSHLF</sequence>
<evidence type="ECO:0000256" key="3">
    <source>
        <dbReference type="ARBA" id="ARBA00022496"/>
    </source>
</evidence>
<dbReference type="InterPro" id="IPR003593">
    <property type="entry name" value="AAA+_ATPase"/>
</dbReference>
<proteinExistence type="predicted"/>
<dbReference type="GO" id="GO:0005524">
    <property type="term" value="F:ATP binding"/>
    <property type="evidence" value="ECO:0007669"/>
    <property type="project" value="UniProtKB-KW"/>
</dbReference>
<dbReference type="InterPro" id="IPR015853">
    <property type="entry name" value="ABC_transpr_FbpC"/>
</dbReference>
<dbReference type="PANTHER" id="PTHR42781:SF5">
    <property type="entry name" value="PUTRESCINE TRANSPORT ATP-BINDING PROTEIN POTG"/>
    <property type="match status" value="1"/>
</dbReference>
<dbReference type="Proteomes" id="UP000721844">
    <property type="component" value="Unassembled WGS sequence"/>
</dbReference>
<evidence type="ECO:0000256" key="4">
    <source>
        <dbReference type="ARBA" id="ARBA00022519"/>
    </source>
</evidence>
<dbReference type="Gene3D" id="3.40.50.300">
    <property type="entry name" value="P-loop containing nucleotide triphosphate hydrolases"/>
    <property type="match status" value="1"/>
</dbReference>
<evidence type="ECO:0000256" key="10">
    <source>
        <dbReference type="ARBA" id="ARBA00023136"/>
    </source>
</evidence>
<dbReference type="RefSeq" id="WP_227310317.1">
    <property type="nucleotide sequence ID" value="NZ_JAESVA010000015.1"/>
</dbReference>
<dbReference type="PROSITE" id="PS50893">
    <property type="entry name" value="ABC_TRANSPORTER_2"/>
    <property type="match status" value="1"/>
</dbReference>
<dbReference type="EMBL" id="JAESVA010000015">
    <property type="protein sequence ID" value="MCB8883647.1"/>
    <property type="molecule type" value="Genomic_DNA"/>
</dbReference>
<comment type="caution">
    <text evidence="12">The sequence shown here is derived from an EMBL/GenBank/DDBJ whole genome shotgun (WGS) entry which is preliminary data.</text>
</comment>
<keyword evidence="4" id="KW-0997">Cell inner membrane</keyword>
<keyword evidence="10" id="KW-0472">Membrane</keyword>
<dbReference type="SUPFAM" id="SSF50331">
    <property type="entry name" value="MOP-like"/>
    <property type="match status" value="1"/>
</dbReference>
<keyword evidence="13" id="KW-1185">Reference proteome</keyword>
<evidence type="ECO:0000256" key="1">
    <source>
        <dbReference type="ARBA" id="ARBA00022448"/>
    </source>
</evidence>
<evidence type="ECO:0000256" key="2">
    <source>
        <dbReference type="ARBA" id="ARBA00022475"/>
    </source>
</evidence>
<keyword evidence="3" id="KW-0410">Iron transport</keyword>
<reference evidence="12 13" key="1">
    <citation type="journal article" date="2021" name="Microorganisms">
        <title>Acidisoma silvae sp. nov. and Acidisomacellulosilytica sp. nov., Two Acidophilic Bacteria Isolated from Decaying Wood, Hydrolyzing Cellulose and Producing Poly-3-hydroxybutyrate.</title>
        <authorList>
            <person name="Mieszkin S."/>
            <person name="Pouder E."/>
            <person name="Uroz S."/>
            <person name="Simon-Colin C."/>
            <person name="Alain K."/>
        </authorList>
    </citation>
    <scope>NUCLEOTIDE SEQUENCE [LARGE SCALE GENOMIC DNA]</scope>
    <source>
        <strain evidence="12 13">HW T5.17</strain>
    </source>
</reference>
<dbReference type="InterPro" id="IPR008995">
    <property type="entry name" value="Mo/tungstate-bd_C_term_dom"/>
</dbReference>
<evidence type="ECO:0000313" key="13">
    <source>
        <dbReference type="Proteomes" id="UP000721844"/>
    </source>
</evidence>
<name>A0A963Z868_9PROT</name>
<evidence type="ECO:0000259" key="11">
    <source>
        <dbReference type="PROSITE" id="PS50893"/>
    </source>
</evidence>
<dbReference type="GO" id="GO:0015408">
    <property type="term" value="F:ABC-type ferric iron transporter activity"/>
    <property type="evidence" value="ECO:0007669"/>
    <property type="project" value="InterPro"/>
</dbReference>
<evidence type="ECO:0000256" key="8">
    <source>
        <dbReference type="ARBA" id="ARBA00023004"/>
    </source>
</evidence>
<keyword evidence="2" id="KW-1003">Cell membrane</keyword>
<dbReference type="SUPFAM" id="SSF52540">
    <property type="entry name" value="P-loop containing nucleoside triphosphate hydrolases"/>
    <property type="match status" value="1"/>
</dbReference>
<dbReference type="AlphaFoldDB" id="A0A963Z868"/>
<dbReference type="FunFam" id="3.40.50.300:FF:000425">
    <property type="entry name" value="Probable ABC transporter, ATP-binding subunit"/>
    <property type="match status" value="1"/>
</dbReference>
<dbReference type="GO" id="GO:0016020">
    <property type="term" value="C:membrane"/>
    <property type="evidence" value="ECO:0007669"/>
    <property type="project" value="InterPro"/>
</dbReference>
<gene>
    <name evidence="12" type="ORF">ACELLULO517_25585</name>
</gene>
<dbReference type="SMART" id="SM00382">
    <property type="entry name" value="AAA"/>
    <property type="match status" value="1"/>
</dbReference>
<protein>
    <submittedName>
        <fullName evidence="12">ABC transporter ATP-binding protein</fullName>
    </submittedName>
</protein>
<dbReference type="InterPro" id="IPR027417">
    <property type="entry name" value="P-loop_NTPase"/>
</dbReference>
<dbReference type="GO" id="GO:0015697">
    <property type="term" value="P:quaternary ammonium group transport"/>
    <property type="evidence" value="ECO:0007669"/>
    <property type="project" value="UniProtKB-ARBA"/>
</dbReference>
<dbReference type="PANTHER" id="PTHR42781">
    <property type="entry name" value="SPERMIDINE/PUTRESCINE IMPORT ATP-BINDING PROTEIN POTA"/>
    <property type="match status" value="1"/>
</dbReference>
<dbReference type="Pfam" id="PF00005">
    <property type="entry name" value="ABC_tran"/>
    <property type="match status" value="1"/>
</dbReference>
<dbReference type="GO" id="GO:0016887">
    <property type="term" value="F:ATP hydrolysis activity"/>
    <property type="evidence" value="ECO:0007669"/>
    <property type="project" value="InterPro"/>
</dbReference>
<evidence type="ECO:0000313" key="12">
    <source>
        <dbReference type="EMBL" id="MCB8883647.1"/>
    </source>
</evidence>
<dbReference type="InterPro" id="IPR003439">
    <property type="entry name" value="ABC_transporter-like_ATP-bd"/>
</dbReference>
<evidence type="ECO:0000256" key="6">
    <source>
        <dbReference type="ARBA" id="ARBA00022840"/>
    </source>
</evidence>
<dbReference type="InterPro" id="IPR017871">
    <property type="entry name" value="ABC_transporter-like_CS"/>
</dbReference>
<dbReference type="CDD" id="cd03259">
    <property type="entry name" value="ABC_Carb_Solutes_like"/>
    <property type="match status" value="1"/>
</dbReference>
<keyword evidence="1" id="KW-0813">Transport</keyword>
<keyword evidence="6 12" id="KW-0067">ATP-binding</keyword>
<keyword evidence="9" id="KW-0406">Ion transport</keyword>
<keyword evidence="5" id="KW-0547">Nucleotide-binding</keyword>
<evidence type="ECO:0000256" key="7">
    <source>
        <dbReference type="ARBA" id="ARBA00022967"/>
    </source>
</evidence>
<organism evidence="12 13">
    <name type="scientific">Acidisoma cellulosilyticum</name>
    <dbReference type="NCBI Taxonomy" id="2802395"/>
    <lineage>
        <taxon>Bacteria</taxon>
        <taxon>Pseudomonadati</taxon>
        <taxon>Pseudomonadota</taxon>
        <taxon>Alphaproteobacteria</taxon>
        <taxon>Acetobacterales</taxon>
        <taxon>Acidocellaceae</taxon>
        <taxon>Acidisoma</taxon>
    </lineage>
</organism>